<dbReference type="Proteomes" id="UP000320011">
    <property type="component" value="Unassembled WGS sequence"/>
</dbReference>
<evidence type="ECO:0000256" key="2">
    <source>
        <dbReference type="ARBA" id="ARBA00009347"/>
    </source>
</evidence>
<evidence type="ECO:0000259" key="9">
    <source>
        <dbReference type="Pfam" id="PF02771"/>
    </source>
</evidence>
<dbReference type="InterPro" id="IPR009075">
    <property type="entry name" value="AcylCo_DH/oxidase_C"/>
</dbReference>
<dbReference type="Pfam" id="PF02770">
    <property type="entry name" value="Acyl-CoA_dh_M"/>
    <property type="match status" value="1"/>
</dbReference>
<dbReference type="PANTHER" id="PTHR43884">
    <property type="entry name" value="ACYL-COA DEHYDROGENASE"/>
    <property type="match status" value="1"/>
</dbReference>
<dbReference type="InterPro" id="IPR006089">
    <property type="entry name" value="Acyl-CoA_DH_CS"/>
</dbReference>
<dbReference type="OrthoDB" id="8876745at2"/>
<accession>A0A558CTQ7</accession>
<feature type="domain" description="Acyl-CoA dehydrogenase/oxidase C-terminal" evidence="7">
    <location>
        <begin position="229"/>
        <end position="377"/>
    </location>
</feature>
<organism evidence="10 11">
    <name type="scientific">Amycolatopsis rhizosphaerae</name>
    <dbReference type="NCBI Taxonomy" id="2053003"/>
    <lineage>
        <taxon>Bacteria</taxon>
        <taxon>Bacillati</taxon>
        <taxon>Actinomycetota</taxon>
        <taxon>Actinomycetes</taxon>
        <taxon>Pseudonocardiales</taxon>
        <taxon>Pseudonocardiaceae</taxon>
        <taxon>Amycolatopsis</taxon>
    </lineage>
</organism>
<dbReference type="InterPro" id="IPR013786">
    <property type="entry name" value="AcylCoA_DH/ox_N"/>
</dbReference>
<keyword evidence="5 6" id="KW-0560">Oxidoreductase</keyword>
<name>A0A558CTQ7_9PSEU</name>
<protein>
    <submittedName>
        <fullName evidence="10">Acyl-CoA dehydrogenase</fullName>
    </submittedName>
</protein>
<dbReference type="PROSITE" id="PS00072">
    <property type="entry name" value="ACYL_COA_DH_1"/>
    <property type="match status" value="1"/>
</dbReference>
<dbReference type="EMBL" id="VJWX01000107">
    <property type="protein sequence ID" value="TVT52136.1"/>
    <property type="molecule type" value="Genomic_DNA"/>
</dbReference>
<dbReference type="InterPro" id="IPR009100">
    <property type="entry name" value="AcylCoA_DH/oxidase_NM_dom_sf"/>
</dbReference>
<dbReference type="Gene3D" id="1.20.140.10">
    <property type="entry name" value="Butyryl-CoA Dehydrogenase, subunit A, domain 3"/>
    <property type="match status" value="1"/>
</dbReference>
<dbReference type="RefSeq" id="WP_144587994.1">
    <property type="nucleotide sequence ID" value="NZ_VJWX01000107.1"/>
</dbReference>
<evidence type="ECO:0000256" key="6">
    <source>
        <dbReference type="RuleBase" id="RU362125"/>
    </source>
</evidence>
<dbReference type="PANTHER" id="PTHR43884:SF12">
    <property type="entry name" value="ISOVALERYL-COA DEHYDROGENASE, MITOCHONDRIAL-RELATED"/>
    <property type="match status" value="1"/>
</dbReference>
<keyword evidence="11" id="KW-1185">Reference proteome</keyword>
<dbReference type="Gene3D" id="2.40.110.10">
    <property type="entry name" value="Butyryl-CoA Dehydrogenase, subunit A, domain 2"/>
    <property type="match status" value="1"/>
</dbReference>
<reference evidence="10 11" key="1">
    <citation type="submission" date="2019-07" db="EMBL/GenBank/DDBJ databases">
        <authorList>
            <person name="Duangmal K."/>
            <person name="Teo W.F.A."/>
        </authorList>
    </citation>
    <scope>NUCLEOTIDE SEQUENCE [LARGE SCALE GENOMIC DNA]</scope>
    <source>
        <strain evidence="10 11">TBRC 6029</strain>
    </source>
</reference>
<reference evidence="10 11" key="2">
    <citation type="submission" date="2019-08" db="EMBL/GenBank/DDBJ databases">
        <title>Amycolatopsis acidicola sp. nov., isolated from peat swamp forest soil.</title>
        <authorList>
            <person name="Srisuk N."/>
        </authorList>
    </citation>
    <scope>NUCLEOTIDE SEQUENCE [LARGE SCALE GENOMIC DNA]</scope>
    <source>
        <strain evidence="10 11">TBRC 6029</strain>
    </source>
</reference>
<dbReference type="FunFam" id="1.20.140.10:FF:000001">
    <property type="entry name" value="Acyl-CoA dehydrogenase"/>
    <property type="match status" value="1"/>
</dbReference>
<keyword evidence="3 6" id="KW-0285">Flavoprotein</keyword>
<evidence type="ECO:0000313" key="11">
    <source>
        <dbReference type="Proteomes" id="UP000320011"/>
    </source>
</evidence>
<keyword evidence="4 6" id="KW-0274">FAD</keyword>
<comment type="caution">
    <text evidence="10">The sequence shown here is derived from an EMBL/GenBank/DDBJ whole genome shotgun (WGS) entry which is preliminary data.</text>
</comment>
<feature type="domain" description="Acyl-CoA oxidase/dehydrogenase middle" evidence="8">
    <location>
        <begin position="121"/>
        <end position="216"/>
    </location>
</feature>
<dbReference type="FunFam" id="2.40.110.10:FF:000002">
    <property type="entry name" value="Acyl-CoA dehydrogenase fadE12"/>
    <property type="match status" value="1"/>
</dbReference>
<comment type="cofactor">
    <cofactor evidence="1 6">
        <name>FAD</name>
        <dbReference type="ChEBI" id="CHEBI:57692"/>
    </cofactor>
</comment>
<dbReference type="SUPFAM" id="SSF47203">
    <property type="entry name" value="Acyl-CoA dehydrogenase C-terminal domain-like"/>
    <property type="match status" value="1"/>
</dbReference>
<evidence type="ECO:0000259" key="8">
    <source>
        <dbReference type="Pfam" id="PF02770"/>
    </source>
</evidence>
<comment type="similarity">
    <text evidence="2 6">Belongs to the acyl-CoA dehydrogenase family.</text>
</comment>
<gene>
    <name evidence="10" type="ORF">FNH05_13430</name>
</gene>
<sequence length="383" mass="42165">MYELDPEERAIVDTVRDFVDREVRPVARELEHENRYPEQLIEQMKRLGIYGLAIPEPYGDVRVSTPCYAMVTEELARGWMSLAGAMGGHTVVAKLLLDHGTEEQKARYLPRMATGELRATMALTEPGGGSDLQALRTQARRDGDEYVINGSKTWITNARRSGLVALLCRTDPQARPAHTGISVLLVEKVPGFTVSKDLPKLGYKGVESCELSFEDCRVPADAVLGGVEGKGFAQMMRGLEIGRIQVAARATGVGRAALDDALRYAQERESFGKPIWQHQSVGNHLATMATKLTAARQLLLHAARRYDSGERADLEAGMAKLFCSETAMEIALDAIRVHGGYGYSTEFDVERYFRDAPLMIVGEGTNEIQQTVIARQLIARGGL</sequence>
<evidence type="ECO:0000256" key="5">
    <source>
        <dbReference type="ARBA" id="ARBA00023002"/>
    </source>
</evidence>
<evidence type="ECO:0000313" key="10">
    <source>
        <dbReference type="EMBL" id="TVT52136.1"/>
    </source>
</evidence>
<dbReference type="InterPro" id="IPR037069">
    <property type="entry name" value="AcylCoA_DH/ox_N_sf"/>
</dbReference>
<evidence type="ECO:0000256" key="1">
    <source>
        <dbReference type="ARBA" id="ARBA00001974"/>
    </source>
</evidence>
<dbReference type="SUPFAM" id="SSF56645">
    <property type="entry name" value="Acyl-CoA dehydrogenase NM domain-like"/>
    <property type="match status" value="1"/>
</dbReference>
<dbReference type="Gene3D" id="1.10.540.10">
    <property type="entry name" value="Acyl-CoA dehydrogenase/oxidase, N-terminal domain"/>
    <property type="match status" value="1"/>
</dbReference>
<dbReference type="AlphaFoldDB" id="A0A558CTQ7"/>
<dbReference type="InterPro" id="IPR046373">
    <property type="entry name" value="Acyl-CoA_Oxase/DH_mid-dom_sf"/>
</dbReference>
<dbReference type="InterPro" id="IPR006091">
    <property type="entry name" value="Acyl-CoA_Oxase/DH_mid-dom"/>
</dbReference>
<evidence type="ECO:0000259" key="7">
    <source>
        <dbReference type="Pfam" id="PF00441"/>
    </source>
</evidence>
<dbReference type="Pfam" id="PF00441">
    <property type="entry name" value="Acyl-CoA_dh_1"/>
    <property type="match status" value="1"/>
</dbReference>
<feature type="domain" description="Acyl-CoA dehydrogenase/oxidase N-terminal" evidence="9">
    <location>
        <begin position="6"/>
        <end position="116"/>
    </location>
</feature>
<evidence type="ECO:0000256" key="4">
    <source>
        <dbReference type="ARBA" id="ARBA00022827"/>
    </source>
</evidence>
<dbReference type="Pfam" id="PF02771">
    <property type="entry name" value="Acyl-CoA_dh_N"/>
    <property type="match status" value="1"/>
</dbReference>
<dbReference type="PIRSF" id="PIRSF016578">
    <property type="entry name" value="HsaA"/>
    <property type="match status" value="1"/>
</dbReference>
<evidence type="ECO:0000256" key="3">
    <source>
        <dbReference type="ARBA" id="ARBA00022630"/>
    </source>
</evidence>
<proteinExistence type="inferred from homology"/>
<dbReference type="GO" id="GO:0003995">
    <property type="term" value="F:acyl-CoA dehydrogenase activity"/>
    <property type="evidence" value="ECO:0007669"/>
    <property type="project" value="InterPro"/>
</dbReference>
<dbReference type="GO" id="GO:0050660">
    <property type="term" value="F:flavin adenine dinucleotide binding"/>
    <property type="evidence" value="ECO:0007669"/>
    <property type="project" value="InterPro"/>
</dbReference>
<dbReference type="InterPro" id="IPR036250">
    <property type="entry name" value="AcylCo_DH-like_C"/>
</dbReference>